<evidence type="ECO:0000256" key="5">
    <source>
        <dbReference type="ARBA" id="ARBA00022898"/>
    </source>
</evidence>
<accession>A0A501XJW4</accession>
<comment type="caution">
    <text evidence="9">The sequence shown here is derived from an EMBL/GenBank/DDBJ whole genome shotgun (WGS) entry which is preliminary data.</text>
</comment>
<proteinExistence type="inferred from homology"/>
<evidence type="ECO:0000259" key="8">
    <source>
        <dbReference type="Pfam" id="PF00155"/>
    </source>
</evidence>
<dbReference type="PANTHER" id="PTHR46383:SF1">
    <property type="entry name" value="ASPARTATE AMINOTRANSFERASE"/>
    <property type="match status" value="1"/>
</dbReference>
<keyword evidence="3 7" id="KW-0032">Aminotransferase</keyword>
<dbReference type="EC" id="2.6.1.-" evidence="7"/>
<dbReference type="Gene3D" id="3.40.640.10">
    <property type="entry name" value="Type I PLP-dependent aspartate aminotransferase-like (Major domain)"/>
    <property type="match status" value="1"/>
</dbReference>
<name>A0A501XJW4_9SPHN</name>
<evidence type="ECO:0000256" key="3">
    <source>
        <dbReference type="ARBA" id="ARBA00022576"/>
    </source>
</evidence>
<keyword evidence="10" id="KW-1185">Reference proteome</keyword>
<gene>
    <name evidence="9" type="ORF">FJQ54_08770</name>
</gene>
<dbReference type="InterPro" id="IPR004838">
    <property type="entry name" value="NHTrfase_class1_PyrdxlP-BS"/>
</dbReference>
<dbReference type="InterPro" id="IPR015421">
    <property type="entry name" value="PyrdxlP-dep_Trfase_major"/>
</dbReference>
<evidence type="ECO:0000256" key="6">
    <source>
        <dbReference type="ARBA" id="ARBA00049185"/>
    </source>
</evidence>
<dbReference type="Proteomes" id="UP000319897">
    <property type="component" value="Unassembled WGS sequence"/>
</dbReference>
<dbReference type="GO" id="GO:0006520">
    <property type="term" value="P:amino acid metabolic process"/>
    <property type="evidence" value="ECO:0007669"/>
    <property type="project" value="InterPro"/>
</dbReference>
<dbReference type="PANTHER" id="PTHR46383">
    <property type="entry name" value="ASPARTATE AMINOTRANSFERASE"/>
    <property type="match status" value="1"/>
</dbReference>
<dbReference type="Pfam" id="PF00155">
    <property type="entry name" value="Aminotran_1_2"/>
    <property type="match status" value="1"/>
</dbReference>
<dbReference type="GO" id="GO:0030170">
    <property type="term" value="F:pyridoxal phosphate binding"/>
    <property type="evidence" value="ECO:0007669"/>
    <property type="project" value="InterPro"/>
</dbReference>
<dbReference type="InterPro" id="IPR004839">
    <property type="entry name" value="Aminotransferase_I/II_large"/>
</dbReference>
<evidence type="ECO:0000256" key="4">
    <source>
        <dbReference type="ARBA" id="ARBA00022679"/>
    </source>
</evidence>
<dbReference type="SUPFAM" id="SSF53383">
    <property type="entry name" value="PLP-dependent transferases"/>
    <property type="match status" value="1"/>
</dbReference>
<comment type="catalytic activity">
    <reaction evidence="6">
        <text>L-aspartate + 2-oxoglutarate = oxaloacetate + L-glutamate</text>
        <dbReference type="Rhea" id="RHEA:21824"/>
        <dbReference type="ChEBI" id="CHEBI:16452"/>
        <dbReference type="ChEBI" id="CHEBI:16810"/>
        <dbReference type="ChEBI" id="CHEBI:29985"/>
        <dbReference type="ChEBI" id="CHEBI:29991"/>
        <dbReference type="EC" id="2.6.1.1"/>
    </reaction>
</comment>
<dbReference type="NCBIfam" id="NF004770">
    <property type="entry name" value="PRK06108.1"/>
    <property type="match status" value="1"/>
</dbReference>
<evidence type="ECO:0000256" key="1">
    <source>
        <dbReference type="ARBA" id="ARBA00001933"/>
    </source>
</evidence>
<dbReference type="AlphaFoldDB" id="A0A501XJW4"/>
<reference evidence="9 10" key="1">
    <citation type="submission" date="2019-06" db="EMBL/GenBank/DDBJ databases">
        <authorList>
            <person name="Lee I."/>
            <person name="Jang G.I."/>
            <person name="Hwang C.Y."/>
        </authorList>
    </citation>
    <scope>NUCLEOTIDE SEQUENCE [LARGE SCALE GENOMIC DNA]</scope>
    <source>
        <strain evidence="9 10">PAMC 28131</strain>
    </source>
</reference>
<organism evidence="9 10">
    <name type="scientific">Sandaracinobacter neustonicus</name>
    <dbReference type="NCBI Taxonomy" id="1715348"/>
    <lineage>
        <taxon>Bacteria</taxon>
        <taxon>Pseudomonadati</taxon>
        <taxon>Pseudomonadota</taxon>
        <taxon>Alphaproteobacteria</taxon>
        <taxon>Sphingomonadales</taxon>
        <taxon>Sphingosinicellaceae</taxon>
        <taxon>Sandaracinobacter</taxon>
    </lineage>
</organism>
<keyword evidence="5" id="KW-0663">Pyridoxal phosphate</keyword>
<dbReference type="PROSITE" id="PS00105">
    <property type="entry name" value="AA_TRANSFER_CLASS_1"/>
    <property type="match status" value="1"/>
</dbReference>
<evidence type="ECO:0000313" key="9">
    <source>
        <dbReference type="EMBL" id="TPE60988.1"/>
    </source>
</evidence>
<dbReference type="GO" id="GO:0004069">
    <property type="term" value="F:L-aspartate:2-oxoglutarate aminotransferase activity"/>
    <property type="evidence" value="ECO:0007669"/>
    <property type="project" value="UniProtKB-EC"/>
</dbReference>
<keyword evidence="4 7" id="KW-0808">Transferase</keyword>
<dbReference type="CDD" id="cd00609">
    <property type="entry name" value="AAT_like"/>
    <property type="match status" value="1"/>
</dbReference>
<evidence type="ECO:0000256" key="2">
    <source>
        <dbReference type="ARBA" id="ARBA00007441"/>
    </source>
</evidence>
<evidence type="ECO:0000313" key="10">
    <source>
        <dbReference type="Proteomes" id="UP000319897"/>
    </source>
</evidence>
<comment type="cofactor">
    <cofactor evidence="1 7">
        <name>pyridoxal 5'-phosphate</name>
        <dbReference type="ChEBI" id="CHEBI:597326"/>
    </cofactor>
</comment>
<dbReference type="EMBL" id="VFSU01000024">
    <property type="protein sequence ID" value="TPE60988.1"/>
    <property type="molecule type" value="Genomic_DNA"/>
</dbReference>
<protein>
    <recommendedName>
        <fullName evidence="7">Aminotransferase</fullName>
        <ecNumber evidence="7">2.6.1.-</ecNumber>
    </recommendedName>
</protein>
<feature type="domain" description="Aminotransferase class I/classII large" evidence="8">
    <location>
        <begin position="49"/>
        <end position="381"/>
    </location>
</feature>
<dbReference type="RefSeq" id="WP_140928046.1">
    <property type="nucleotide sequence ID" value="NZ_VFSU01000024.1"/>
</dbReference>
<comment type="similarity">
    <text evidence="2 7">Belongs to the class-I pyridoxal-phosphate-dependent aminotransferase family.</text>
</comment>
<dbReference type="InterPro" id="IPR050596">
    <property type="entry name" value="AspAT/PAT-like"/>
</dbReference>
<dbReference type="InterPro" id="IPR015424">
    <property type="entry name" value="PyrdxlP-dep_Trfase"/>
</dbReference>
<dbReference type="OrthoDB" id="9804407at2"/>
<evidence type="ECO:0000256" key="7">
    <source>
        <dbReference type="RuleBase" id="RU000481"/>
    </source>
</evidence>
<sequence>MNRIANGRPAIPPQARQPVADLPASKIREIANAGFGRTDLLRFWFGESTRSTPEVIKQAAIAGIAADETFYTHNNGREDLREALSAYLARLHTARFDPGRVTVTSSGVSALMIAMQALLSLGDRVVMVTPIWPNVAQIPQLLGAEVTRIPVRSEAGGWALDLDELLAAITPATRLLVINSPGNPTGWTISREQQAALLQHCRRLGVWILADDVYERLLLGEGAGNAPSFLPIADPHDRLISSNSFSKAWLMTGWRLGWLVAPPELFTDLGKLIEINTSCAPGFIQSAGIAALAEGEPHVAALKADLTQNRNRLIAGLRAIGGVEAPSPEGGMYAFFRISGHPASVELARRLVAEAGLGLAPGAAFGPEGEGWLRWCFAAGQGALDEGLARLARWVSDRQAEEHS</sequence>